<evidence type="ECO:0000313" key="7">
    <source>
        <dbReference type="EMBL" id="MCP2273797.1"/>
    </source>
</evidence>
<evidence type="ECO:0000256" key="3">
    <source>
        <dbReference type="ARBA" id="ARBA00023172"/>
    </source>
</evidence>
<dbReference type="InterPro" id="IPR050090">
    <property type="entry name" value="Tyrosine_recombinase_XerCD"/>
</dbReference>
<comment type="subcellular location">
    <subcellularLocation>
        <location evidence="1 4">Cytoplasm</location>
    </subcellularLocation>
</comment>
<proteinExistence type="inferred from homology"/>
<dbReference type="InterPro" id="IPR023009">
    <property type="entry name" value="Tyrosine_recombinase_XerC/XerD"/>
</dbReference>
<dbReference type="Pfam" id="PF00589">
    <property type="entry name" value="Phage_integrase"/>
    <property type="match status" value="1"/>
</dbReference>
<comment type="similarity">
    <text evidence="4">Belongs to the 'phage' integrase family. XerC subfamily.</text>
</comment>
<organism evidence="7 8">
    <name type="scientific">Actinokineospora diospyrosa</name>
    <dbReference type="NCBI Taxonomy" id="103728"/>
    <lineage>
        <taxon>Bacteria</taxon>
        <taxon>Bacillati</taxon>
        <taxon>Actinomycetota</taxon>
        <taxon>Actinomycetes</taxon>
        <taxon>Pseudonocardiales</taxon>
        <taxon>Pseudonocardiaceae</taxon>
        <taxon>Actinokineospora</taxon>
    </lineage>
</organism>
<sequence length="435" mass="44998">MDLVAVRDRLPGPVRAALVEYERHLTHERGHSPHTVRAYLGDAVSLLGFLAGISAADDPQSGEFSPPLGEGDQPGGAAEAEVSGGGHPAGTVGANAQLARMAGNGDSVPYDHGDCGDTNPGADPPAGESRDPRPALDDDVAVTEVPTPTGARAGAPATALAGGIDGGIDIDGVSDGALDGVGVRLPGLRAWLAAQHNAGVGRTTLARRAAGARGFTAWAHRQGYLSADAGARLVAPKRQRVLPAVLRQDQADEVMRASAAGAREMDPVALRDHAVVELLYATGVRVSELCGLDVTDLDLRDRLAKVLGKGGRERVVPFGVPAATAVSLWLDQGRPSLVRADSPGALLLGTRGGRLHPSAVRRIVHGVTTAVPGATDLAPHGLRHSAATHLLEGGADLRSVQELLGHATLSTTQLYTHVTVERLKAIHDRTHPRSR</sequence>
<dbReference type="InterPro" id="IPR011010">
    <property type="entry name" value="DNA_brk_join_enz"/>
</dbReference>
<feature type="active site" evidence="4">
    <location>
        <position position="309"/>
    </location>
</feature>
<feature type="active site" evidence="4">
    <location>
        <position position="380"/>
    </location>
</feature>
<gene>
    <name evidence="4" type="primary">xerC</name>
    <name evidence="7" type="ORF">LV75_006328</name>
</gene>
<keyword evidence="4" id="KW-0131">Cell cycle</keyword>
<accession>A0ABT1IMA6</accession>
<keyword evidence="3 4" id="KW-0233">DNA recombination</keyword>
<dbReference type="EMBL" id="JAMTCO010000018">
    <property type="protein sequence ID" value="MCP2273797.1"/>
    <property type="molecule type" value="Genomic_DNA"/>
</dbReference>
<keyword evidence="4" id="KW-0238">DNA-binding</keyword>
<keyword evidence="4" id="KW-0159">Chromosome partition</keyword>
<dbReference type="SUPFAM" id="SSF56349">
    <property type="entry name" value="DNA breaking-rejoining enzymes"/>
    <property type="match status" value="1"/>
</dbReference>
<keyword evidence="4" id="KW-0132">Cell division</keyword>
<reference evidence="7 8" key="1">
    <citation type="submission" date="2022-06" db="EMBL/GenBank/DDBJ databases">
        <title>Genomic Encyclopedia of Archaeal and Bacterial Type Strains, Phase II (KMG-II): from individual species to whole genera.</title>
        <authorList>
            <person name="Goeker M."/>
        </authorList>
    </citation>
    <scope>NUCLEOTIDE SEQUENCE [LARGE SCALE GENOMIC DNA]</scope>
    <source>
        <strain evidence="7 8">DSM 44255</strain>
    </source>
</reference>
<dbReference type="Proteomes" id="UP001205185">
    <property type="component" value="Unassembled WGS sequence"/>
</dbReference>
<evidence type="ECO:0000256" key="2">
    <source>
        <dbReference type="ARBA" id="ARBA00022908"/>
    </source>
</evidence>
<feature type="region of interest" description="Disordered" evidence="5">
    <location>
        <begin position="57"/>
        <end position="136"/>
    </location>
</feature>
<dbReference type="CDD" id="cd00798">
    <property type="entry name" value="INT_XerDC_C"/>
    <property type="match status" value="1"/>
</dbReference>
<name>A0ABT1IMA6_9PSEU</name>
<feature type="active site" evidence="4">
    <location>
        <position position="285"/>
    </location>
</feature>
<dbReference type="PANTHER" id="PTHR30349">
    <property type="entry name" value="PHAGE INTEGRASE-RELATED"/>
    <property type="match status" value="1"/>
</dbReference>
<protein>
    <recommendedName>
        <fullName evidence="4">Tyrosine recombinase XerC</fullName>
    </recommendedName>
</protein>
<dbReference type="HAMAP" id="MF_01808">
    <property type="entry name" value="Recomb_XerC_XerD"/>
    <property type="match status" value="1"/>
</dbReference>
<evidence type="ECO:0000256" key="5">
    <source>
        <dbReference type="SAM" id="MobiDB-lite"/>
    </source>
</evidence>
<dbReference type="InterPro" id="IPR002104">
    <property type="entry name" value="Integrase_catalytic"/>
</dbReference>
<feature type="active site" evidence="4">
    <location>
        <position position="383"/>
    </location>
</feature>
<evidence type="ECO:0000259" key="6">
    <source>
        <dbReference type="PROSITE" id="PS51898"/>
    </source>
</evidence>
<feature type="active site" description="O-(3'-phospho-DNA)-tyrosine intermediate" evidence="4">
    <location>
        <position position="415"/>
    </location>
</feature>
<evidence type="ECO:0000256" key="4">
    <source>
        <dbReference type="HAMAP-Rule" id="MF_01808"/>
    </source>
</evidence>
<keyword evidence="2 4" id="KW-0229">DNA integration</keyword>
<evidence type="ECO:0000313" key="8">
    <source>
        <dbReference type="Proteomes" id="UP001205185"/>
    </source>
</evidence>
<keyword evidence="4" id="KW-0963">Cytoplasm</keyword>
<feature type="domain" description="Tyr recombinase" evidence="6">
    <location>
        <begin position="241"/>
        <end position="428"/>
    </location>
</feature>
<comment type="subunit">
    <text evidence="4">Forms a cyclic heterotetrameric complex composed of two molecules of XerC and two molecules of XerD.</text>
</comment>
<dbReference type="InterPro" id="IPR013762">
    <property type="entry name" value="Integrase-like_cat_sf"/>
</dbReference>
<keyword evidence="8" id="KW-1185">Reference proteome</keyword>
<dbReference type="Gene3D" id="1.10.443.10">
    <property type="entry name" value="Intergrase catalytic core"/>
    <property type="match status" value="1"/>
</dbReference>
<feature type="active site" evidence="4">
    <location>
        <position position="406"/>
    </location>
</feature>
<evidence type="ECO:0000256" key="1">
    <source>
        <dbReference type="ARBA" id="ARBA00004496"/>
    </source>
</evidence>
<comment type="function">
    <text evidence="4">Site-specific tyrosine recombinase, which acts by catalyzing the cutting and rejoining of the recombining DNA molecules. The XerC-XerD complex is essential to convert dimers of the bacterial chromosome into monomers to permit their segregation at cell division. It also contributes to the segregational stability of plasmids.</text>
</comment>
<comment type="caution">
    <text evidence="7">The sequence shown here is derived from an EMBL/GenBank/DDBJ whole genome shotgun (WGS) entry which is preliminary data.</text>
</comment>
<dbReference type="PANTHER" id="PTHR30349:SF77">
    <property type="entry name" value="TYROSINE RECOMBINASE XERC"/>
    <property type="match status" value="1"/>
</dbReference>
<dbReference type="PROSITE" id="PS51898">
    <property type="entry name" value="TYR_RECOMBINASE"/>
    <property type="match status" value="1"/>
</dbReference>